<dbReference type="Gene3D" id="3.30.980.10">
    <property type="entry name" value="Threonyl-trna Synthetase, Chain A, domain 2"/>
    <property type="match status" value="1"/>
</dbReference>
<dbReference type="Proteomes" id="UP000230790">
    <property type="component" value="Unassembled WGS sequence"/>
</dbReference>
<keyword evidence="3" id="KW-0479">Metal-binding</keyword>
<evidence type="ECO:0000256" key="1">
    <source>
        <dbReference type="ARBA" id="ARBA00001947"/>
    </source>
</evidence>
<dbReference type="Pfam" id="PF01411">
    <property type="entry name" value="tRNA-synt_2c"/>
    <property type="match status" value="1"/>
</dbReference>
<evidence type="ECO:0000256" key="2">
    <source>
        <dbReference type="ARBA" id="ARBA00004496"/>
    </source>
</evidence>
<dbReference type="GO" id="GO:0005524">
    <property type="term" value="F:ATP binding"/>
    <property type="evidence" value="ECO:0007669"/>
    <property type="project" value="InterPro"/>
</dbReference>
<dbReference type="SMART" id="SM00863">
    <property type="entry name" value="tRNA_SAD"/>
    <property type="match status" value="1"/>
</dbReference>
<dbReference type="InterPro" id="IPR018163">
    <property type="entry name" value="Thr/Ala-tRNA-synth_IIc_edit"/>
</dbReference>
<dbReference type="SUPFAM" id="SSF55186">
    <property type="entry name" value="ThrRS/AlaRS common domain"/>
    <property type="match status" value="1"/>
</dbReference>
<reference evidence="6 7" key="1">
    <citation type="submission" date="2017-11" db="EMBL/GenBank/DDBJ databases">
        <title>Evolution of Phototrophy in the Chloroflexi Phylum Driven by Horizontal Gene Transfer.</title>
        <authorList>
            <person name="Ward L.M."/>
            <person name="Hemp J."/>
            <person name="Shih P.M."/>
            <person name="Mcglynn S.E."/>
            <person name="Fischer W."/>
        </authorList>
    </citation>
    <scope>NUCLEOTIDE SEQUENCE [LARGE SCALE GENOMIC DNA]</scope>
    <source>
        <strain evidence="6">JP3_7</strain>
    </source>
</reference>
<dbReference type="GO" id="GO:0005737">
    <property type="term" value="C:cytoplasm"/>
    <property type="evidence" value="ECO:0007669"/>
    <property type="project" value="UniProtKB-SubCell"/>
</dbReference>
<keyword evidence="4" id="KW-0862">Zinc</keyword>
<evidence type="ECO:0000313" key="7">
    <source>
        <dbReference type="Proteomes" id="UP000230790"/>
    </source>
</evidence>
<dbReference type="PANTHER" id="PTHR43462:SF1">
    <property type="entry name" value="ALANYL-TRNA EDITING PROTEIN AARSD1"/>
    <property type="match status" value="1"/>
</dbReference>
<dbReference type="AlphaFoldDB" id="A0A2M8QG16"/>
<dbReference type="PANTHER" id="PTHR43462">
    <property type="entry name" value="ALANYL-TRNA EDITING PROTEIN"/>
    <property type="match status" value="1"/>
</dbReference>
<evidence type="ECO:0000256" key="4">
    <source>
        <dbReference type="ARBA" id="ARBA00022833"/>
    </source>
</evidence>
<protein>
    <submittedName>
        <fullName evidence="6">Alanyl-tRNA editing protein</fullName>
    </submittedName>
</protein>
<feature type="domain" description="Alanyl-transfer RNA synthetases family profile" evidence="5">
    <location>
        <begin position="1"/>
        <end position="242"/>
    </location>
</feature>
<proteinExistence type="predicted"/>
<accession>A0A2M8QG16</accession>
<dbReference type="Gene3D" id="2.40.30.130">
    <property type="match status" value="1"/>
</dbReference>
<dbReference type="InterPro" id="IPR051335">
    <property type="entry name" value="Alanyl-tRNA_Editing_Enzymes"/>
</dbReference>
<sequence>MALRLYRTDAYLTCFTARVVARVTHNGAPALILDQTAFYPEAGGQPHDVGSIAHARVANVIEDAEGEIVHILEGDVVDSLRPGDEVRGRVDWGRRFDHMQQHSGQHVLSQAFIRAVGLDTIAMHIGRGDCTIDLPTAALPSDALERAEREANAIIMEDRPILAYEVGDADLPSIPLRRPPKVSGAVRIVEVKGYDWSACGGTHVRSTAQIGLVKIIKAEKRGAETRITFRCGGRALDDYVRLSAATGRLMEALSAGRYEVEQAVQKLIAESRADRKALQEARARLIAYEAAELLAGAAEDGERRWVTRTFVGRDPAELRALAKQLAAASRVVVLLGASGDKAQLVFARAQDATGDMAAALRCALAVLSPDGAAKGGGAPAFAQGGGAPADPSQVQAAIAAARAWLRGQPRAASVNADTS</sequence>
<dbReference type="Gene3D" id="3.10.310.40">
    <property type="match status" value="1"/>
</dbReference>
<gene>
    <name evidence="6" type="ORF">CUN48_02025</name>
</gene>
<organism evidence="6 7">
    <name type="scientific">Candidatus Thermofonsia Clade 3 bacterium</name>
    <dbReference type="NCBI Taxonomy" id="2364212"/>
    <lineage>
        <taxon>Bacteria</taxon>
        <taxon>Bacillati</taxon>
        <taxon>Chloroflexota</taxon>
        <taxon>Candidatus Thermofontia</taxon>
        <taxon>Candidatus Thermofonsia Clade 3</taxon>
    </lineage>
</organism>
<dbReference type="InterPro" id="IPR018165">
    <property type="entry name" value="Ala-tRNA-synth_IIc_core"/>
</dbReference>
<dbReference type="GO" id="GO:0002161">
    <property type="term" value="F:aminoacyl-tRNA deacylase activity"/>
    <property type="evidence" value="ECO:0007669"/>
    <property type="project" value="UniProtKB-ARBA"/>
</dbReference>
<dbReference type="GO" id="GO:0003676">
    <property type="term" value="F:nucleic acid binding"/>
    <property type="evidence" value="ECO:0007669"/>
    <property type="project" value="InterPro"/>
</dbReference>
<evidence type="ECO:0000259" key="5">
    <source>
        <dbReference type="PROSITE" id="PS50860"/>
    </source>
</evidence>
<evidence type="ECO:0000256" key="3">
    <source>
        <dbReference type="ARBA" id="ARBA00022723"/>
    </source>
</evidence>
<dbReference type="SUPFAM" id="SSF50447">
    <property type="entry name" value="Translation proteins"/>
    <property type="match status" value="1"/>
</dbReference>
<name>A0A2M8QG16_9CHLR</name>
<dbReference type="Pfam" id="PF07973">
    <property type="entry name" value="tRNA_SAD"/>
    <property type="match status" value="1"/>
</dbReference>
<dbReference type="InterPro" id="IPR018164">
    <property type="entry name" value="Ala-tRNA-synth_IIc_N"/>
</dbReference>
<dbReference type="PROSITE" id="PS50860">
    <property type="entry name" value="AA_TRNA_LIGASE_II_ALA"/>
    <property type="match status" value="1"/>
</dbReference>
<comment type="cofactor">
    <cofactor evidence="1">
        <name>Zn(2+)</name>
        <dbReference type="ChEBI" id="CHEBI:29105"/>
    </cofactor>
</comment>
<comment type="caution">
    <text evidence="6">The sequence shown here is derived from an EMBL/GenBank/DDBJ whole genome shotgun (WGS) entry which is preliminary data.</text>
</comment>
<dbReference type="GO" id="GO:0004813">
    <property type="term" value="F:alanine-tRNA ligase activity"/>
    <property type="evidence" value="ECO:0007669"/>
    <property type="project" value="InterPro"/>
</dbReference>
<dbReference type="InterPro" id="IPR012947">
    <property type="entry name" value="tRNA_SAD"/>
</dbReference>
<dbReference type="InterPro" id="IPR009000">
    <property type="entry name" value="Transl_B-barrel_sf"/>
</dbReference>
<dbReference type="GO" id="GO:0046872">
    <property type="term" value="F:metal ion binding"/>
    <property type="evidence" value="ECO:0007669"/>
    <property type="project" value="UniProtKB-KW"/>
</dbReference>
<dbReference type="EMBL" id="PGTN01000007">
    <property type="protein sequence ID" value="PJF48747.1"/>
    <property type="molecule type" value="Genomic_DNA"/>
</dbReference>
<evidence type="ECO:0000313" key="6">
    <source>
        <dbReference type="EMBL" id="PJF48747.1"/>
    </source>
</evidence>
<dbReference type="GO" id="GO:0006419">
    <property type="term" value="P:alanyl-tRNA aminoacylation"/>
    <property type="evidence" value="ECO:0007669"/>
    <property type="project" value="InterPro"/>
</dbReference>
<comment type="subcellular location">
    <subcellularLocation>
        <location evidence="2">Cytoplasm</location>
    </subcellularLocation>
</comment>